<dbReference type="GO" id="GO:0003677">
    <property type="term" value="F:DNA binding"/>
    <property type="evidence" value="ECO:0007669"/>
    <property type="project" value="UniProtKB-KW"/>
</dbReference>
<dbReference type="Proteomes" id="UP000587462">
    <property type="component" value="Unassembled WGS sequence"/>
</dbReference>
<keyword evidence="3" id="KW-0238">DNA-binding</keyword>
<dbReference type="Gene3D" id="1.10.10.10">
    <property type="entry name" value="Winged helix-like DNA-binding domain superfamily/Winged helix DNA-binding domain"/>
    <property type="match status" value="1"/>
</dbReference>
<comment type="similarity">
    <text evidence="1">Belongs to the LysR transcriptional regulatory family.</text>
</comment>
<evidence type="ECO:0000313" key="7">
    <source>
        <dbReference type="Proteomes" id="UP000587462"/>
    </source>
</evidence>
<keyword evidence="4" id="KW-0804">Transcription</keyword>
<evidence type="ECO:0000256" key="4">
    <source>
        <dbReference type="ARBA" id="ARBA00023163"/>
    </source>
</evidence>
<dbReference type="PROSITE" id="PS50931">
    <property type="entry name" value="HTH_LYSR"/>
    <property type="match status" value="1"/>
</dbReference>
<dbReference type="Pfam" id="PF00126">
    <property type="entry name" value="HTH_1"/>
    <property type="match status" value="1"/>
</dbReference>
<dbReference type="PRINTS" id="PR00039">
    <property type="entry name" value="HTHLYSR"/>
</dbReference>
<dbReference type="InterPro" id="IPR000847">
    <property type="entry name" value="LysR_HTH_N"/>
</dbReference>
<reference evidence="6 7" key="1">
    <citation type="submission" date="2020-04" db="EMBL/GenBank/DDBJ databases">
        <title>Draft Genome Sequence of Streptomyces morookaense DSM 40503, an 8-azaguanine-producing strain.</title>
        <authorList>
            <person name="Qi J."/>
            <person name="Gao J.-M."/>
        </authorList>
    </citation>
    <scope>NUCLEOTIDE SEQUENCE [LARGE SCALE GENOMIC DNA]</scope>
    <source>
        <strain evidence="6 7">DSM 40503</strain>
    </source>
</reference>
<dbReference type="GO" id="GO:0003700">
    <property type="term" value="F:DNA-binding transcription factor activity"/>
    <property type="evidence" value="ECO:0007669"/>
    <property type="project" value="InterPro"/>
</dbReference>
<evidence type="ECO:0000259" key="5">
    <source>
        <dbReference type="PROSITE" id="PS50931"/>
    </source>
</evidence>
<dbReference type="PANTHER" id="PTHR30346">
    <property type="entry name" value="TRANSCRIPTIONAL DUAL REGULATOR HCAR-RELATED"/>
    <property type="match status" value="1"/>
</dbReference>
<keyword evidence="7" id="KW-1185">Reference proteome</keyword>
<dbReference type="RefSeq" id="WP_171081590.1">
    <property type="nucleotide sequence ID" value="NZ_BNBU01000006.1"/>
</dbReference>
<dbReference type="GO" id="GO:0032993">
    <property type="term" value="C:protein-DNA complex"/>
    <property type="evidence" value="ECO:0007669"/>
    <property type="project" value="TreeGrafter"/>
</dbReference>
<evidence type="ECO:0000256" key="2">
    <source>
        <dbReference type="ARBA" id="ARBA00023015"/>
    </source>
</evidence>
<protein>
    <submittedName>
        <fullName evidence="6">LysR family transcriptional regulator</fullName>
    </submittedName>
</protein>
<dbReference type="InterPro" id="IPR036390">
    <property type="entry name" value="WH_DNA-bd_sf"/>
</dbReference>
<gene>
    <name evidence="6" type="ORF">HG542_15085</name>
</gene>
<evidence type="ECO:0000256" key="1">
    <source>
        <dbReference type="ARBA" id="ARBA00009437"/>
    </source>
</evidence>
<keyword evidence="2" id="KW-0805">Transcription regulation</keyword>
<dbReference type="PANTHER" id="PTHR30346:SF28">
    <property type="entry name" value="HTH-TYPE TRANSCRIPTIONAL REGULATOR CYNR"/>
    <property type="match status" value="1"/>
</dbReference>
<dbReference type="InterPro" id="IPR005119">
    <property type="entry name" value="LysR_subst-bd"/>
</dbReference>
<organism evidence="6 7">
    <name type="scientific">Streptomyces morookaense</name>
    <name type="common">Streptoverticillium morookaense</name>
    <dbReference type="NCBI Taxonomy" id="1970"/>
    <lineage>
        <taxon>Bacteria</taxon>
        <taxon>Bacillati</taxon>
        <taxon>Actinomycetota</taxon>
        <taxon>Actinomycetes</taxon>
        <taxon>Kitasatosporales</taxon>
        <taxon>Streptomycetaceae</taxon>
        <taxon>Streptomyces</taxon>
    </lineage>
</organism>
<dbReference type="SUPFAM" id="SSF46785">
    <property type="entry name" value="Winged helix' DNA-binding domain"/>
    <property type="match status" value="1"/>
</dbReference>
<name>A0A7Y7B4T2_STRMO</name>
<dbReference type="SUPFAM" id="SSF53850">
    <property type="entry name" value="Periplasmic binding protein-like II"/>
    <property type="match status" value="1"/>
</dbReference>
<sequence length="296" mass="32353">MDLLSLRYFQAVARHEHISRAADELRVAQPSVSRTIARLETELGVPLFDRQGRRIRLNRYGTAFLRRVDRALAELDDARRELADAAGPELGSVAVGAETMLTLAGLLAAFRERHPGVTVRLFQSHAQEMERRLRDREVDFCVASQPLAGPSLTSLELLREEVLLAVPPGHRLAGRERVGIAELADETFVSTRPGHWQRALLDRLFAEAGLVPAITCEGIEPGATQELVSAGLGIGLIPAMSCRAAGVAPVAWVRLDAPGCHRTLTLVHRQDAYVSAAARHFRELAVEHFGGMPSCS</sequence>
<dbReference type="Gene3D" id="3.40.190.290">
    <property type="match status" value="1"/>
</dbReference>
<dbReference type="Pfam" id="PF03466">
    <property type="entry name" value="LysR_substrate"/>
    <property type="match status" value="1"/>
</dbReference>
<feature type="domain" description="HTH lysR-type" evidence="5">
    <location>
        <begin position="1"/>
        <end position="58"/>
    </location>
</feature>
<evidence type="ECO:0000256" key="3">
    <source>
        <dbReference type="ARBA" id="ARBA00023125"/>
    </source>
</evidence>
<dbReference type="FunFam" id="1.10.10.10:FF:000001">
    <property type="entry name" value="LysR family transcriptional regulator"/>
    <property type="match status" value="1"/>
</dbReference>
<comment type="caution">
    <text evidence="6">The sequence shown here is derived from an EMBL/GenBank/DDBJ whole genome shotgun (WGS) entry which is preliminary data.</text>
</comment>
<dbReference type="EMBL" id="JABBXF010000030">
    <property type="protein sequence ID" value="NVK78987.1"/>
    <property type="molecule type" value="Genomic_DNA"/>
</dbReference>
<accession>A0A7Y7B4T2</accession>
<proteinExistence type="inferred from homology"/>
<dbReference type="InterPro" id="IPR036388">
    <property type="entry name" value="WH-like_DNA-bd_sf"/>
</dbReference>
<dbReference type="AlphaFoldDB" id="A0A7Y7B4T2"/>
<evidence type="ECO:0000313" key="6">
    <source>
        <dbReference type="EMBL" id="NVK78987.1"/>
    </source>
</evidence>